<dbReference type="SUPFAM" id="SSF46942">
    <property type="entry name" value="Elongation factor TFIIS domain 2"/>
    <property type="match status" value="1"/>
</dbReference>
<dbReference type="InterPro" id="IPR036575">
    <property type="entry name" value="TFIIS_cen_dom_sf"/>
</dbReference>
<feature type="region of interest" description="Disordered" evidence="1">
    <location>
        <begin position="681"/>
        <end position="702"/>
    </location>
</feature>
<dbReference type="PROSITE" id="PS51321">
    <property type="entry name" value="TFIIS_CENTRAL"/>
    <property type="match status" value="1"/>
</dbReference>
<dbReference type="HOGENOM" id="CLU_333784_0_0_1"/>
<feature type="compositionally biased region" description="Basic and acidic residues" evidence="1">
    <location>
        <begin position="817"/>
        <end position="830"/>
    </location>
</feature>
<dbReference type="Pfam" id="PF07500">
    <property type="entry name" value="TFIIS_M"/>
    <property type="match status" value="1"/>
</dbReference>
<dbReference type="AlphaFoldDB" id="E9HZL5"/>
<evidence type="ECO:0000313" key="4">
    <source>
        <dbReference type="Proteomes" id="UP000000305"/>
    </source>
</evidence>
<proteinExistence type="predicted"/>
<organism evidence="3 4">
    <name type="scientific">Daphnia pulex</name>
    <name type="common">Water flea</name>
    <dbReference type="NCBI Taxonomy" id="6669"/>
    <lineage>
        <taxon>Eukaryota</taxon>
        <taxon>Metazoa</taxon>
        <taxon>Ecdysozoa</taxon>
        <taxon>Arthropoda</taxon>
        <taxon>Crustacea</taxon>
        <taxon>Branchiopoda</taxon>
        <taxon>Diplostraca</taxon>
        <taxon>Cladocera</taxon>
        <taxon>Anomopoda</taxon>
        <taxon>Daphniidae</taxon>
        <taxon>Daphnia</taxon>
    </lineage>
</organism>
<evidence type="ECO:0000313" key="3">
    <source>
        <dbReference type="EMBL" id="EFX62815.1"/>
    </source>
</evidence>
<dbReference type="PANTHER" id="PTHR33099:SF7">
    <property type="entry name" value="MYND-TYPE DOMAIN-CONTAINING PROTEIN"/>
    <property type="match status" value="1"/>
</dbReference>
<dbReference type="InParanoid" id="E9HZL5"/>
<accession>E9HZL5</accession>
<dbReference type="Proteomes" id="UP000000305">
    <property type="component" value="Unassembled WGS sequence"/>
</dbReference>
<dbReference type="InterPro" id="IPR003618">
    <property type="entry name" value="TFIIS_cen_dom"/>
</dbReference>
<dbReference type="OrthoDB" id="5971311at2759"/>
<dbReference type="PhylomeDB" id="E9HZL5"/>
<reference evidence="3 4" key="1">
    <citation type="journal article" date="2011" name="Science">
        <title>The ecoresponsive genome of Daphnia pulex.</title>
        <authorList>
            <person name="Colbourne J.K."/>
            <person name="Pfrender M.E."/>
            <person name="Gilbert D."/>
            <person name="Thomas W.K."/>
            <person name="Tucker A."/>
            <person name="Oakley T.H."/>
            <person name="Tokishita S."/>
            <person name="Aerts A."/>
            <person name="Arnold G.J."/>
            <person name="Basu M.K."/>
            <person name="Bauer D.J."/>
            <person name="Caceres C.E."/>
            <person name="Carmel L."/>
            <person name="Casola C."/>
            <person name="Choi J.H."/>
            <person name="Detter J.C."/>
            <person name="Dong Q."/>
            <person name="Dusheyko S."/>
            <person name="Eads B.D."/>
            <person name="Frohlich T."/>
            <person name="Geiler-Samerotte K.A."/>
            <person name="Gerlach D."/>
            <person name="Hatcher P."/>
            <person name="Jogdeo S."/>
            <person name="Krijgsveld J."/>
            <person name="Kriventseva E.V."/>
            <person name="Kultz D."/>
            <person name="Laforsch C."/>
            <person name="Lindquist E."/>
            <person name="Lopez J."/>
            <person name="Manak J.R."/>
            <person name="Muller J."/>
            <person name="Pangilinan J."/>
            <person name="Patwardhan R.P."/>
            <person name="Pitluck S."/>
            <person name="Pritham E.J."/>
            <person name="Rechtsteiner A."/>
            <person name="Rho M."/>
            <person name="Rogozin I.B."/>
            <person name="Sakarya O."/>
            <person name="Salamov A."/>
            <person name="Schaack S."/>
            <person name="Shapiro H."/>
            <person name="Shiga Y."/>
            <person name="Skalitzky C."/>
            <person name="Smith Z."/>
            <person name="Souvorov A."/>
            <person name="Sung W."/>
            <person name="Tang Z."/>
            <person name="Tsuchiya D."/>
            <person name="Tu H."/>
            <person name="Vos H."/>
            <person name="Wang M."/>
            <person name="Wolf Y.I."/>
            <person name="Yamagata H."/>
            <person name="Yamada T."/>
            <person name="Ye Y."/>
            <person name="Shaw J.R."/>
            <person name="Andrews J."/>
            <person name="Crease T.J."/>
            <person name="Tang H."/>
            <person name="Lucas S.M."/>
            <person name="Robertson H.M."/>
            <person name="Bork P."/>
            <person name="Koonin E.V."/>
            <person name="Zdobnov E.M."/>
            <person name="Grigoriev I.V."/>
            <person name="Lynch M."/>
            <person name="Boore J.L."/>
        </authorList>
    </citation>
    <scope>NUCLEOTIDE SEQUENCE [LARGE SCALE GENOMIC DNA]</scope>
</reference>
<feature type="compositionally biased region" description="Basic and acidic residues" evidence="1">
    <location>
        <begin position="412"/>
        <end position="423"/>
    </location>
</feature>
<feature type="region of interest" description="Disordered" evidence="1">
    <location>
        <begin position="817"/>
        <end position="856"/>
    </location>
</feature>
<dbReference type="GO" id="GO:0006351">
    <property type="term" value="P:DNA-templated transcription"/>
    <property type="evidence" value="ECO:0007669"/>
    <property type="project" value="InterPro"/>
</dbReference>
<feature type="domain" description="TFIIS central" evidence="2">
    <location>
        <begin position="705"/>
        <end position="815"/>
    </location>
</feature>
<dbReference type="EMBL" id="GL733368">
    <property type="protein sequence ID" value="EFX62815.1"/>
    <property type="molecule type" value="Genomic_DNA"/>
</dbReference>
<evidence type="ECO:0000259" key="2">
    <source>
        <dbReference type="PROSITE" id="PS51321"/>
    </source>
</evidence>
<gene>
    <name evidence="3" type="ORF">DAPPUDRAFT_269670</name>
</gene>
<protein>
    <recommendedName>
        <fullName evidence="2">TFIIS central domain-containing protein</fullName>
    </recommendedName>
</protein>
<sequence>MAASNEECCFVNKKLLTKAVNFENQGSLVDFAQGEQLPVEQITLSTIGIKELDKHIEIPVSFKNIGRLKEFANKSSAYNIHVDASERHEWEISASELCDPSFEGLSLSSLISCLLRLPSKLMNVKAQLQKLMLHKDGGQSCKKITNPGCCGVDGKFGTAILQVPVEEGHQGGCFSVEYKGRNQAFENHASSESTFYITTFFDCCEHFMEPVTQGYQLTLVFDLIWTNAKIRIPQDFPVFLTSLKQVKEVLKSCLIQVKQEDSLDSEDSELEDSESEEIELSANNTHDYLYSEKELKENMFFFVLHDKYDIDNFAFESLRSQDRKAAELLKSCDFLDVHLAMTMHSIQKINDTNSVDLGTIATSSKIEHDSVDILRWIDSDDGVRNLSIELKLNQHFVGRIEDRFSTSNTNLDQDKKMESRGGDAEFPAGKRNLHHGVLVIWPKRHSFQIYCRYGVMPHSVSDGMASSVPRVGSSAMSSDEDWVEAAKLKSHERNAAAKARTSALKNYDWESVWKGSVTYKDLKFRVAMEVFDVNKPTDFMKSVMPLSLEVVGNIDNPEKVWNYLKRVKETIDTEVIFLQCSPTSYADWNLYLKFCRACQDMGIAVLGVLENRASSLLLGILVMRKGQHKLYENSRPQNVIPTDKKTGPSSSNQPLNRAVANNIRQQVQQEQGILRVNPIKTKPESSKLEATPSKVAKTTNSEPTTRALARFALKEAMWGSCQWKKDLVTDEANVKQIAAEIEESLFAFLNKDVGPKIIDKKNPELLRDVINKTISPDELVRMSPEELTSRGFAEWRAKREIHQLEAVARAMKTRATVRAERKKTQPDSTHRGIFFNGAGDGLNPPGPRANPSGGAI</sequence>
<evidence type="ECO:0000256" key="1">
    <source>
        <dbReference type="SAM" id="MobiDB-lite"/>
    </source>
</evidence>
<dbReference type="KEGG" id="dpx:DAPPUDRAFT_269670"/>
<name>E9HZL5_DAPPU</name>
<keyword evidence="4" id="KW-1185">Reference proteome</keyword>
<dbReference type="Gene3D" id="1.10.472.30">
    <property type="entry name" value="Transcription elongation factor S-II, central domain"/>
    <property type="match status" value="1"/>
</dbReference>
<dbReference type="STRING" id="6669.E9HZL5"/>
<dbReference type="PANTHER" id="PTHR33099">
    <property type="entry name" value="FE2OG DIOXYGENASE DOMAIN-CONTAINING PROTEIN"/>
    <property type="match status" value="1"/>
</dbReference>
<dbReference type="eggNOG" id="KOG1634">
    <property type="taxonomic scope" value="Eukaryota"/>
</dbReference>
<feature type="region of interest" description="Disordered" evidence="1">
    <location>
        <begin position="407"/>
        <end position="426"/>
    </location>
</feature>
<dbReference type="SMART" id="SM00510">
    <property type="entry name" value="TFS2M"/>
    <property type="match status" value="1"/>
</dbReference>